<comment type="caution">
    <text evidence="1">The sequence shown here is derived from an EMBL/GenBank/DDBJ whole genome shotgun (WGS) entry which is preliminary data.</text>
</comment>
<dbReference type="GO" id="GO:0005886">
    <property type="term" value="C:plasma membrane"/>
    <property type="evidence" value="ECO:0007669"/>
    <property type="project" value="TreeGrafter"/>
</dbReference>
<accession>K1LBU2</accession>
<dbReference type="PATRIC" id="fig|1225176.3.peg.3833"/>
<protein>
    <submittedName>
        <fullName evidence="1">Uncharacterized protein</fullName>
    </submittedName>
</protein>
<evidence type="ECO:0000313" key="1">
    <source>
        <dbReference type="EMBL" id="EKB47778.1"/>
    </source>
</evidence>
<dbReference type="RefSeq" id="WP_009186626.1">
    <property type="nucleotide sequence ID" value="NZ_AMGM01000092.1"/>
</dbReference>
<dbReference type="OrthoDB" id="1489065at2"/>
<dbReference type="Proteomes" id="UP000004478">
    <property type="component" value="Unassembled WGS sequence"/>
</dbReference>
<dbReference type="PANTHER" id="PTHR30441">
    <property type="entry name" value="DUF748 DOMAIN-CONTAINING PROTEIN"/>
    <property type="match status" value="1"/>
</dbReference>
<dbReference type="AlphaFoldDB" id="K1LBU2"/>
<dbReference type="EMBL" id="AMGM01000092">
    <property type="protein sequence ID" value="EKB47778.1"/>
    <property type="molecule type" value="Genomic_DNA"/>
</dbReference>
<proteinExistence type="predicted"/>
<name>K1LBU2_CECL9</name>
<sequence>MKSWIKKALIIIIFLPIVLIGVTAAILVLKQEAITQKAITAANSQFVGKLTVDNSRVSVLSEFPYISIDLRGVAFFENKEKDTRPFYEAGHLYLGFNVWDIIGGNYKVKSIRVSDGHADVVKYPNGDINILLAKGIESRTREEEGEMVGFELSKVKVSNFTISFEDKSDTMSYRVEIDDWKSSIRKREDNFTFDLKGNLIFDFLRHGKPTFFSEKNIHLDLDLNFDTQQQVLQLMPSRIGLEEALFAANGKVDILEKGLDMDLRLEGQKPDFNMFGAFLPKGVAEALNEYQNEGEVFFKGTVRGLLAEGSTPAIAVEFGCENAFFQRADNNLKVDELRFFGFFTNGSERNLRTSELQVQNFNARPEQGIFQGDLTIRNFEDPYVKVKLKADLDMEFVGDFFQLEKFEGISGQVLLSMDFDELVDLDASATDLAQLKQSIQTELVLRNLNFNVTDFPYPISSVNAYAVMQDGAFNLRNLDFRISDSDFGFKAEVSDLPAIFHRFDKPVKVSLEANSKKMDLAQLLNKEDKKEKIHEFNTRFVLNAKAAELFDFQYLPKGNLVLEKFQARLEHYPHKLENFKAELTIGEKEVAVKNFSGKIDQSDFRLDATVYNYPKWFQEELAGNSSIDWSLQSSKLKVNDLLTYNGVNYLPESWAKEVFSSLDLRGKLHLYFRDGLQGADLILHQLTGRTQLHPLKLEQFRGTVNWERDYLSIKDFGGKMGQSEFAFDLGLNLDDSVQVKKDYFRFRAAALDLDALLGFTGFEEDTNHAEAFNIFKIPFRDMEFTADIKKLNYHYNWLEDVKGKARTTSNHFLHLDTLGLRVVQGSLGMKCYLNGSNPEEIYLHAQMQADKLNIDKLLFKIENAGKDIMINENLKGEISGTIEGRFLVYPDLTPIIDQSDAKIALTVYDGSLVNFAPFLALSDFFSDRNLNRVRFDTLTNTFELKEGVLHIPRMNINSSLGFLEIAGRQSLDLDMNYEIRVPLSLVSQVGFRRLFGNRSRNEIDPDQEDAIVFRDTNRRVRFLNINMQGRPDDFRVSLGRMR</sequence>
<keyword evidence="2" id="KW-1185">Reference proteome</keyword>
<dbReference type="GO" id="GO:0090313">
    <property type="term" value="P:regulation of protein targeting to membrane"/>
    <property type="evidence" value="ECO:0007669"/>
    <property type="project" value="TreeGrafter"/>
</dbReference>
<dbReference type="PANTHER" id="PTHR30441:SF8">
    <property type="entry name" value="DUF748 DOMAIN-CONTAINING PROTEIN"/>
    <property type="match status" value="1"/>
</dbReference>
<dbReference type="InterPro" id="IPR052894">
    <property type="entry name" value="AsmA-related"/>
</dbReference>
<gene>
    <name evidence="1" type="ORF">B879_03610</name>
</gene>
<organism evidence="1 2">
    <name type="scientific">Cecembia lonarensis (strain CCUG 58316 / KCTC 22772 / LW9)</name>
    <dbReference type="NCBI Taxonomy" id="1225176"/>
    <lineage>
        <taxon>Bacteria</taxon>
        <taxon>Pseudomonadati</taxon>
        <taxon>Bacteroidota</taxon>
        <taxon>Cytophagia</taxon>
        <taxon>Cytophagales</taxon>
        <taxon>Cyclobacteriaceae</taxon>
        <taxon>Cecembia</taxon>
    </lineage>
</organism>
<evidence type="ECO:0000313" key="2">
    <source>
        <dbReference type="Proteomes" id="UP000004478"/>
    </source>
</evidence>
<reference evidence="1 2" key="1">
    <citation type="journal article" date="2012" name="J. Bacteriol.">
        <title>Draft Genome Sequence of Cecembia lonarensis Strain LW9T, Isolated from Lonar Lake, a Haloalkaline Lake in India.</title>
        <authorList>
            <person name="Shivaji S."/>
            <person name="Ara S."/>
            <person name="Singh A."/>
            <person name="Pinnaka A.K."/>
        </authorList>
    </citation>
    <scope>NUCLEOTIDE SEQUENCE [LARGE SCALE GENOMIC DNA]</scope>
    <source>
        <strain evidence="1 2">LW9</strain>
    </source>
</reference>